<dbReference type="GO" id="GO:0009428">
    <property type="term" value="C:bacterial-type flagellum basal body, distal rod, P ring"/>
    <property type="evidence" value="ECO:0007669"/>
    <property type="project" value="InterPro"/>
</dbReference>
<organism evidence="6 7">
    <name type="scientific">Gimesia aquarii</name>
    <dbReference type="NCBI Taxonomy" id="2527964"/>
    <lineage>
        <taxon>Bacteria</taxon>
        <taxon>Pseudomonadati</taxon>
        <taxon>Planctomycetota</taxon>
        <taxon>Planctomycetia</taxon>
        <taxon>Planctomycetales</taxon>
        <taxon>Planctomycetaceae</taxon>
        <taxon>Gimesia</taxon>
    </lineage>
</organism>
<protein>
    <submittedName>
        <fullName evidence="6">Flagellar P-ring protein</fullName>
    </submittedName>
</protein>
<name>A0A517W0P8_9PLAN</name>
<keyword evidence="6" id="KW-0969">Cilium</keyword>
<feature type="compositionally biased region" description="Polar residues" evidence="5">
    <location>
        <begin position="78"/>
        <end position="111"/>
    </location>
</feature>
<dbReference type="Pfam" id="PF02119">
    <property type="entry name" value="FlgI"/>
    <property type="match status" value="1"/>
</dbReference>
<keyword evidence="4" id="KW-0975">Bacterial flagellum</keyword>
<evidence type="ECO:0000256" key="5">
    <source>
        <dbReference type="SAM" id="MobiDB-lite"/>
    </source>
</evidence>
<evidence type="ECO:0000313" key="6">
    <source>
        <dbReference type="EMBL" id="QDT98832.1"/>
    </source>
</evidence>
<dbReference type="RefSeq" id="WP_144987806.1">
    <property type="nucleotide sequence ID" value="NZ_CP037920.1"/>
</dbReference>
<keyword evidence="6" id="KW-0282">Flagellum</keyword>
<evidence type="ECO:0000256" key="3">
    <source>
        <dbReference type="ARBA" id="ARBA00022729"/>
    </source>
</evidence>
<dbReference type="AlphaFoldDB" id="A0A517W0P8"/>
<dbReference type="GO" id="GO:0030288">
    <property type="term" value="C:outer membrane-bounded periplasmic space"/>
    <property type="evidence" value="ECO:0007669"/>
    <property type="project" value="InterPro"/>
</dbReference>
<comment type="function">
    <text evidence="1">Assembles around the rod to form the L-ring and probably protects the motor/basal body from shearing forces during rotation.</text>
</comment>
<dbReference type="EMBL" id="CP037920">
    <property type="protein sequence ID" value="QDT98832.1"/>
    <property type="molecule type" value="Genomic_DNA"/>
</dbReference>
<dbReference type="GO" id="GO:0005198">
    <property type="term" value="F:structural molecule activity"/>
    <property type="evidence" value="ECO:0007669"/>
    <property type="project" value="InterPro"/>
</dbReference>
<evidence type="ECO:0000256" key="2">
    <source>
        <dbReference type="ARBA" id="ARBA00004117"/>
    </source>
</evidence>
<evidence type="ECO:0000256" key="1">
    <source>
        <dbReference type="ARBA" id="ARBA00002591"/>
    </source>
</evidence>
<accession>A0A517W0P8</accession>
<feature type="region of interest" description="Disordered" evidence="5">
    <location>
        <begin position="54"/>
        <end position="111"/>
    </location>
</feature>
<keyword evidence="3" id="KW-0732">Signal</keyword>
<dbReference type="KEGG" id="gaw:V144x_43410"/>
<dbReference type="Proteomes" id="UP000318704">
    <property type="component" value="Chromosome"/>
</dbReference>
<comment type="subcellular location">
    <subcellularLocation>
        <location evidence="2">Bacterial flagellum basal body</location>
    </subcellularLocation>
</comment>
<keyword evidence="6" id="KW-0966">Cell projection</keyword>
<gene>
    <name evidence="6" type="primary">flgI_1</name>
    <name evidence="6" type="ORF">V144x_43410</name>
</gene>
<evidence type="ECO:0000313" key="7">
    <source>
        <dbReference type="Proteomes" id="UP000318704"/>
    </source>
</evidence>
<dbReference type="PANTHER" id="PTHR30381:SF0">
    <property type="entry name" value="FLAGELLAR P-RING PROTEIN"/>
    <property type="match status" value="1"/>
</dbReference>
<dbReference type="PANTHER" id="PTHR30381">
    <property type="entry name" value="FLAGELLAR P-RING PERIPLASMIC PROTEIN FLGI"/>
    <property type="match status" value="1"/>
</dbReference>
<evidence type="ECO:0000256" key="4">
    <source>
        <dbReference type="ARBA" id="ARBA00023143"/>
    </source>
</evidence>
<proteinExistence type="predicted"/>
<sequence length="605" mass="66080">MRYFKFSILTGIGLFALAMFFLSQSIQGFLEGKSDTTETTLDVALSEPSDFPDLSLDFPAGTNQSQIDTTDSEEIDLPSQSSLTRPATAAHSNNDQTLDQSRPENSPPQINLVTASNQLDTAPPALNILLLSQTTREQRTSLIEELLRVDAELVRQIAFKPAVQPTISATDVKTVQQISMTTPVQQQTVSAGYTVTQQPRPDFPTQAPLVRQKSPIHLIASYRGVTIKTVGIPIQSGTLHQTIQVTPVFGDSIFQASILGKNRAELKIHSELSLPKEIRMSPEMKLSQLGEFQPAEIIKISGAGLVIGLNGTGDHSYSAEAIKALNSSVKAMNIDLKKIKNPIRAGNLANVSIIAYVPNTGVKKGQYLECYITAVNKNVDLSGGYLLPTALLAVDSRKTHADAMAMGPVLTNQSRMKSQGIIPKGSQFLTDLNPKLISDNGIPHLNFFLSTSNSQPQISQLITQRINQFLQSQSSIHSKAILRSSSMISISVPNSNQQLAHQLVTQLQSLPIPIQPVSPANQSPEVVIDFAKSKIQTRGNVLLDPAKLEYSDFVLEITPLPSSTTCRLNDLLALMHHLQIPKPKQMTFVRELQQQGKIKATYRAR</sequence>
<dbReference type="GO" id="GO:0071973">
    <property type="term" value="P:bacterial-type flagellum-dependent cell motility"/>
    <property type="evidence" value="ECO:0007669"/>
    <property type="project" value="InterPro"/>
</dbReference>
<reference evidence="6 7" key="1">
    <citation type="submission" date="2019-03" db="EMBL/GenBank/DDBJ databases">
        <title>Deep-cultivation of Planctomycetes and their phenomic and genomic characterization uncovers novel biology.</title>
        <authorList>
            <person name="Wiegand S."/>
            <person name="Jogler M."/>
            <person name="Boedeker C."/>
            <person name="Pinto D."/>
            <person name="Vollmers J."/>
            <person name="Rivas-Marin E."/>
            <person name="Kohn T."/>
            <person name="Peeters S.H."/>
            <person name="Heuer A."/>
            <person name="Rast P."/>
            <person name="Oberbeckmann S."/>
            <person name="Bunk B."/>
            <person name="Jeske O."/>
            <person name="Meyerdierks A."/>
            <person name="Storesund J.E."/>
            <person name="Kallscheuer N."/>
            <person name="Luecker S."/>
            <person name="Lage O.M."/>
            <person name="Pohl T."/>
            <person name="Merkel B.J."/>
            <person name="Hornburger P."/>
            <person name="Mueller R.-W."/>
            <person name="Bruemmer F."/>
            <person name="Labrenz M."/>
            <person name="Spormann A.M."/>
            <person name="Op den Camp H."/>
            <person name="Overmann J."/>
            <person name="Amann R."/>
            <person name="Jetten M.S.M."/>
            <person name="Mascher T."/>
            <person name="Medema M.H."/>
            <person name="Devos D.P."/>
            <person name="Kaster A.-K."/>
            <person name="Ovreas L."/>
            <person name="Rohde M."/>
            <person name="Galperin M.Y."/>
            <person name="Jogler C."/>
        </authorList>
    </citation>
    <scope>NUCLEOTIDE SEQUENCE [LARGE SCALE GENOMIC DNA]</scope>
    <source>
        <strain evidence="6 7">V144</strain>
    </source>
</reference>
<dbReference type="InterPro" id="IPR001782">
    <property type="entry name" value="Flag_FlgI"/>
</dbReference>